<keyword evidence="4" id="KW-0503">Monooxygenase</keyword>
<dbReference type="EMBL" id="BAABIC010000003">
    <property type="protein sequence ID" value="GAA4678880.1"/>
    <property type="molecule type" value="Genomic_DNA"/>
</dbReference>
<evidence type="ECO:0000256" key="3">
    <source>
        <dbReference type="ARBA" id="ARBA00023002"/>
    </source>
</evidence>
<sequence>MEVGLHALGIGAGAQRAVIDAVAVAAESCGFATLWSGEHVVMVESGSSRYPYSADGRIAVPAAADWIDPMVGLSFVAAATSTIGIATGVLLLPEHNPVVVAKQAATLDSLSGGRLTLGVGVGWSREEFDALGVPFARRAARTEEYVAAMRTVWREDVASFAGEFVRFDSVRVNPKPVRARTIPIVFGGNSDAALRRVAARGDGWYGFNLDGVADVADRVEFVRARCRESGRDPAGLWLAVALRSPQVDDVARLADLGVDELVVVEAPPADPRLAGTWVSDLADRWLSAADRPSSR</sequence>
<keyword evidence="1" id="KW-0285">Flavoprotein</keyword>
<dbReference type="SUPFAM" id="SSF51679">
    <property type="entry name" value="Bacterial luciferase-like"/>
    <property type="match status" value="1"/>
</dbReference>
<evidence type="ECO:0000313" key="7">
    <source>
        <dbReference type="Proteomes" id="UP001500325"/>
    </source>
</evidence>
<feature type="domain" description="Luciferase-like" evidence="5">
    <location>
        <begin position="19"/>
        <end position="241"/>
    </location>
</feature>
<dbReference type="PANTHER" id="PTHR42847:SF4">
    <property type="entry name" value="ALKANESULFONATE MONOOXYGENASE-RELATED"/>
    <property type="match status" value="1"/>
</dbReference>
<reference evidence="7" key="1">
    <citation type="journal article" date="2019" name="Int. J. Syst. Evol. Microbiol.">
        <title>The Global Catalogue of Microorganisms (GCM) 10K type strain sequencing project: providing services to taxonomists for standard genome sequencing and annotation.</title>
        <authorList>
            <consortium name="The Broad Institute Genomics Platform"/>
            <consortium name="The Broad Institute Genome Sequencing Center for Infectious Disease"/>
            <person name="Wu L."/>
            <person name="Ma J."/>
        </authorList>
    </citation>
    <scope>NUCLEOTIDE SEQUENCE [LARGE SCALE GENOMIC DNA]</scope>
    <source>
        <strain evidence="7">JCM 18055</strain>
    </source>
</reference>
<dbReference type="InterPro" id="IPR050172">
    <property type="entry name" value="SsuD_RutA_monooxygenase"/>
</dbReference>
<protein>
    <submittedName>
        <fullName evidence="6">LLM class F420-dependent oxidoreductase</fullName>
    </submittedName>
</protein>
<evidence type="ECO:0000313" key="6">
    <source>
        <dbReference type="EMBL" id="GAA4678880.1"/>
    </source>
</evidence>
<name>A0ABP8W534_9PSEU</name>
<evidence type="ECO:0000259" key="5">
    <source>
        <dbReference type="Pfam" id="PF00296"/>
    </source>
</evidence>
<dbReference type="PANTHER" id="PTHR42847">
    <property type="entry name" value="ALKANESULFONATE MONOOXYGENASE"/>
    <property type="match status" value="1"/>
</dbReference>
<keyword evidence="2" id="KW-0288">FMN</keyword>
<dbReference type="Proteomes" id="UP001500325">
    <property type="component" value="Unassembled WGS sequence"/>
</dbReference>
<dbReference type="InterPro" id="IPR019921">
    <property type="entry name" value="Lucif-like_OxRdtase_Rv2161c"/>
</dbReference>
<evidence type="ECO:0000256" key="1">
    <source>
        <dbReference type="ARBA" id="ARBA00022630"/>
    </source>
</evidence>
<dbReference type="InterPro" id="IPR036661">
    <property type="entry name" value="Luciferase-like_sf"/>
</dbReference>
<evidence type="ECO:0000256" key="4">
    <source>
        <dbReference type="ARBA" id="ARBA00023033"/>
    </source>
</evidence>
<dbReference type="Pfam" id="PF00296">
    <property type="entry name" value="Bac_luciferase"/>
    <property type="match status" value="1"/>
</dbReference>
<keyword evidence="3" id="KW-0560">Oxidoreductase</keyword>
<organism evidence="6 7">
    <name type="scientific">Pseudonocardia yuanmonensis</name>
    <dbReference type="NCBI Taxonomy" id="1095914"/>
    <lineage>
        <taxon>Bacteria</taxon>
        <taxon>Bacillati</taxon>
        <taxon>Actinomycetota</taxon>
        <taxon>Actinomycetes</taxon>
        <taxon>Pseudonocardiales</taxon>
        <taxon>Pseudonocardiaceae</taxon>
        <taxon>Pseudonocardia</taxon>
    </lineage>
</organism>
<evidence type="ECO:0000256" key="2">
    <source>
        <dbReference type="ARBA" id="ARBA00022643"/>
    </source>
</evidence>
<dbReference type="RefSeq" id="WP_345378629.1">
    <property type="nucleotide sequence ID" value="NZ_BAABIC010000003.1"/>
</dbReference>
<gene>
    <name evidence="6" type="ORF">GCM10023215_09820</name>
</gene>
<dbReference type="NCBIfam" id="TIGR03619">
    <property type="entry name" value="F420_Rv2161c"/>
    <property type="match status" value="1"/>
</dbReference>
<dbReference type="InterPro" id="IPR011251">
    <property type="entry name" value="Luciferase-like_dom"/>
</dbReference>
<keyword evidence="7" id="KW-1185">Reference proteome</keyword>
<dbReference type="Gene3D" id="3.20.20.30">
    <property type="entry name" value="Luciferase-like domain"/>
    <property type="match status" value="1"/>
</dbReference>
<comment type="caution">
    <text evidence="6">The sequence shown here is derived from an EMBL/GenBank/DDBJ whole genome shotgun (WGS) entry which is preliminary data.</text>
</comment>
<accession>A0ABP8W534</accession>
<proteinExistence type="predicted"/>